<accession>A0ABD0KPX8</accession>
<gene>
    <name evidence="1" type="ORF">BaRGS_00019572</name>
</gene>
<protein>
    <submittedName>
        <fullName evidence="1">Uncharacterized protein</fullName>
    </submittedName>
</protein>
<sequence length="111" mass="12438">MLFSYLRHHKKWLPCLQLCPHTVVTVQVSHVPALVPPVHGNVISNKVSSVEHKLWTHKHTESVPSYIPDTSWGRGCLGLVGRSIGPKQFLNKLEFPHIQQSLKCGAQTVDT</sequence>
<organism evidence="1 2">
    <name type="scientific">Batillaria attramentaria</name>
    <dbReference type="NCBI Taxonomy" id="370345"/>
    <lineage>
        <taxon>Eukaryota</taxon>
        <taxon>Metazoa</taxon>
        <taxon>Spiralia</taxon>
        <taxon>Lophotrochozoa</taxon>
        <taxon>Mollusca</taxon>
        <taxon>Gastropoda</taxon>
        <taxon>Caenogastropoda</taxon>
        <taxon>Sorbeoconcha</taxon>
        <taxon>Cerithioidea</taxon>
        <taxon>Batillariidae</taxon>
        <taxon>Batillaria</taxon>
    </lineage>
</organism>
<dbReference type="EMBL" id="JACVVK020000141">
    <property type="protein sequence ID" value="KAK7489194.1"/>
    <property type="molecule type" value="Genomic_DNA"/>
</dbReference>
<proteinExistence type="predicted"/>
<keyword evidence="2" id="KW-1185">Reference proteome</keyword>
<reference evidence="1 2" key="1">
    <citation type="journal article" date="2023" name="Sci. Data">
        <title>Genome assembly of the Korean intertidal mud-creeper Batillaria attramentaria.</title>
        <authorList>
            <person name="Patra A.K."/>
            <person name="Ho P.T."/>
            <person name="Jun S."/>
            <person name="Lee S.J."/>
            <person name="Kim Y."/>
            <person name="Won Y.J."/>
        </authorList>
    </citation>
    <scope>NUCLEOTIDE SEQUENCE [LARGE SCALE GENOMIC DNA]</scope>
    <source>
        <strain evidence="1">Wonlab-2016</strain>
    </source>
</reference>
<comment type="caution">
    <text evidence="1">The sequence shown here is derived from an EMBL/GenBank/DDBJ whole genome shotgun (WGS) entry which is preliminary data.</text>
</comment>
<name>A0ABD0KPX8_9CAEN</name>
<evidence type="ECO:0000313" key="2">
    <source>
        <dbReference type="Proteomes" id="UP001519460"/>
    </source>
</evidence>
<dbReference type="AlphaFoldDB" id="A0ABD0KPX8"/>
<dbReference type="Proteomes" id="UP001519460">
    <property type="component" value="Unassembled WGS sequence"/>
</dbReference>
<evidence type="ECO:0000313" key="1">
    <source>
        <dbReference type="EMBL" id="KAK7489194.1"/>
    </source>
</evidence>